<organism evidence="7 8">
    <name type="scientific">Haloferula chungangensis</name>
    <dbReference type="NCBI Taxonomy" id="1048331"/>
    <lineage>
        <taxon>Bacteria</taxon>
        <taxon>Pseudomonadati</taxon>
        <taxon>Verrucomicrobiota</taxon>
        <taxon>Verrucomicrobiia</taxon>
        <taxon>Verrucomicrobiales</taxon>
        <taxon>Verrucomicrobiaceae</taxon>
        <taxon>Haloferula</taxon>
    </lineage>
</organism>
<dbReference type="InterPro" id="IPR013815">
    <property type="entry name" value="ATP_grasp_subdomain_1"/>
</dbReference>
<comment type="caution">
    <text evidence="7">The sequence shown here is derived from an EMBL/GenBank/DDBJ whole genome shotgun (WGS) entry which is preliminary data.</text>
</comment>
<evidence type="ECO:0000256" key="2">
    <source>
        <dbReference type="ARBA" id="ARBA00022741"/>
    </source>
</evidence>
<dbReference type="PANTHER" id="PTHR43585">
    <property type="entry name" value="FUMIPYRROLE BIOSYNTHESIS PROTEIN C"/>
    <property type="match status" value="1"/>
</dbReference>
<evidence type="ECO:0000259" key="6">
    <source>
        <dbReference type="PROSITE" id="PS50975"/>
    </source>
</evidence>
<keyword evidence="8" id="KW-1185">Reference proteome</keyword>
<dbReference type="Proteomes" id="UP001596472">
    <property type="component" value="Unassembled WGS sequence"/>
</dbReference>
<dbReference type="EMBL" id="JBHTBS010000004">
    <property type="protein sequence ID" value="MFC7337381.1"/>
    <property type="molecule type" value="Genomic_DNA"/>
</dbReference>
<keyword evidence="3" id="KW-0658">Purine biosynthesis</keyword>
<dbReference type="SUPFAM" id="SSF56059">
    <property type="entry name" value="Glutathione synthetase ATP-binding domain-like"/>
    <property type="match status" value="1"/>
</dbReference>
<gene>
    <name evidence="7" type="ORF">ACFQY0_09360</name>
</gene>
<evidence type="ECO:0000256" key="4">
    <source>
        <dbReference type="ARBA" id="ARBA00022840"/>
    </source>
</evidence>
<keyword evidence="4 5" id="KW-0067">ATP-binding</keyword>
<dbReference type="InterPro" id="IPR040570">
    <property type="entry name" value="LAL_C2"/>
</dbReference>
<name>A0ABW2L4W6_9BACT</name>
<keyword evidence="1" id="KW-0436">Ligase</keyword>
<dbReference type="InterPro" id="IPR003135">
    <property type="entry name" value="ATP-grasp_carboxylate-amine"/>
</dbReference>
<dbReference type="InterPro" id="IPR052032">
    <property type="entry name" value="ATP-dep_AA_Ligase"/>
</dbReference>
<protein>
    <submittedName>
        <fullName evidence="7">ATP-grasp domain-containing protein</fullName>
    </submittedName>
</protein>
<dbReference type="Gene3D" id="3.40.50.20">
    <property type="match status" value="1"/>
</dbReference>
<evidence type="ECO:0000256" key="3">
    <source>
        <dbReference type="ARBA" id="ARBA00022755"/>
    </source>
</evidence>
<dbReference type="Pfam" id="PF02222">
    <property type="entry name" value="ATP-grasp"/>
    <property type="match status" value="1"/>
</dbReference>
<sequence length="394" mass="42294">MSESESSEAPAAGKDRILLIGRRNGAIGAARRCGWKPVVIDVQPRREQAPGAFGGTRKLAVEEAMERFSKCPPIAVAAVATGSVMAAAAIRNRFGIPGLAIETAKRCHDKLVMKKAIAAAGICCAPWVETNETTTAEELIEKLGLPVVMKMPISSGGRGVWVCSTEAELREHLRAGWLAEGFVEGVEMSVETFRANGSTVFRNHTRYLKPCWANVVPAALPDEVAAKVDELAERVHAALEIDTGISHMEIFLGKDGPVFGEIAARPPGGYLMELMARAYDFDPWEALLRLAAGESYSFPNRAKRFAGCWIIHPGTGTVRKIEGLEEARALTGVADITCKLQPGEKISHRVGSGQSKGRIVVVAEDGDACAEFLMDALGTIRITMDDGNAELCQP</sequence>
<evidence type="ECO:0000313" key="7">
    <source>
        <dbReference type="EMBL" id="MFC7337381.1"/>
    </source>
</evidence>
<reference evidence="8" key="1">
    <citation type="journal article" date="2019" name="Int. J. Syst. Evol. Microbiol.">
        <title>The Global Catalogue of Microorganisms (GCM) 10K type strain sequencing project: providing services to taxonomists for standard genome sequencing and annotation.</title>
        <authorList>
            <consortium name="The Broad Institute Genomics Platform"/>
            <consortium name="The Broad Institute Genome Sequencing Center for Infectious Disease"/>
            <person name="Wu L."/>
            <person name="Ma J."/>
        </authorList>
    </citation>
    <scope>NUCLEOTIDE SEQUENCE [LARGE SCALE GENOMIC DNA]</scope>
    <source>
        <strain evidence="8">CGMCC 4.1467</strain>
    </source>
</reference>
<accession>A0ABW2L4W6</accession>
<dbReference type="Gene3D" id="3.30.470.20">
    <property type="entry name" value="ATP-grasp fold, B domain"/>
    <property type="match status" value="1"/>
</dbReference>
<proteinExistence type="predicted"/>
<dbReference type="Pfam" id="PF18603">
    <property type="entry name" value="LAL_C2"/>
    <property type="match status" value="1"/>
</dbReference>
<evidence type="ECO:0000256" key="5">
    <source>
        <dbReference type="PROSITE-ProRule" id="PRU00409"/>
    </source>
</evidence>
<feature type="domain" description="ATP-grasp" evidence="6">
    <location>
        <begin position="114"/>
        <end position="292"/>
    </location>
</feature>
<dbReference type="InterPro" id="IPR011761">
    <property type="entry name" value="ATP-grasp"/>
</dbReference>
<dbReference type="PROSITE" id="PS50975">
    <property type="entry name" value="ATP_GRASP"/>
    <property type="match status" value="1"/>
</dbReference>
<dbReference type="Gene3D" id="3.30.1490.20">
    <property type="entry name" value="ATP-grasp fold, A domain"/>
    <property type="match status" value="1"/>
</dbReference>
<dbReference type="PANTHER" id="PTHR43585:SF2">
    <property type="entry name" value="ATP-GRASP ENZYME FSQD"/>
    <property type="match status" value="1"/>
</dbReference>
<dbReference type="RefSeq" id="WP_379711609.1">
    <property type="nucleotide sequence ID" value="NZ_JBHTBS010000004.1"/>
</dbReference>
<evidence type="ECO:0000313" key="8">
    <source>
        <dbReference type="Proteomes" id="UP001596472"/>
    </source>
</evidence>
<keyword evidence="2 5" id="KW-0547">Nucleotide-binding</keyword>
<evidence type="ECO:0000256" key="1">
    <source>
        <dbReference type="ARBA" id="ARBA00022598"/>
    </source>
</evidence>